<proteinExistence type="predicted"/>
<sequence length="92" mass="9890">MDVPGEGHATEVNHHSTVHDRAHHGADDIRIDATTQDYNPVTDPLRSDLELVADTGVLTAGEDRPDNQYPLNGVSIDIDVHAPDARDATSSP</sequence>
<dbReference type="EMBL" id="AOSG01000018">
    <property type="protein sequence ID" value="EOR72282.1"/>
    <property type="molecule type" value="Genomic_DNA"/>
</dbReference>
<gene>
    <name evidence="2" type="ORF">TM51_04022</name>
</gene>
<evidence type="ECO:0000256" key="1">
    <source>
        <dbReference type="SAM" id="MobiDB-lite"/>
    </source>
</evidence>
<dbReference type="Proteomes" id="UP000014184">
    <property type="component" value="Unassembled WGS sequence"/>
</dbReference>
<keyword evidence="3" id="KW-1185">Reference proteome</keyword>
<name>A0A9P2TC31_THEFU</name>
<feature type="compositionally biased region" description="Basic and acidic residues" evidence="1">
    <location>
        <begin position="8"/>
        <end position="24"/>
    </location>
</feature>
<feature type="region of interest" description="Disordered" evidence="1">
    <location>
        <begin position="1"/>
        <end position="24"/>
    </location>
</feature>
<reference evidence="2 3" key="1">
    <citation type="journal article" date="2013" name="Genome Announc.">
        <title>Draft Genome Sequence of the Lignocellulose Decomposer Thermobifida fusca Strain TM51.</title>
        <authorList>
            <person name="Toth A."/>
            <person name="Barna T."/>
            <person name="Nagy I."/>
            <person name="Horvath B."/>
            <person name="Nagy I."/>
            <person name="Tancsics A."/>
            <person name="Kriszt B."/>
            <person name="Baka E."/>
            <person name="Fekete C."/>
            <person name="Kukolya J."/>
        </authorList>
    </citation>
    <scope>NUCLEOTIDE SEQUENCE [LARGE SCALE GENOMIC DNA]</scope>
    <source>
        <strain evidence="2 3">TM51</strain>
    </source>
</reference>
<evidence type="ECO:0000313" key="3">
    <source>
        <dbReference type="Proteomes" id="UP000014184"/>
    </source>
</evidence>
<organism evidence="2 3">
    <name type="scientific">Thermobifida fusca TM51</name>
    <dbReference type="NCBI Taxonomy" id="1169414"/>
    <lineage>
        <taxon>Bacteria</taxon>
        <taxon>Bacillati</taxon>
        <taxon>Actinomycetota</taxon>
        <taxon>Actinomycetes</taxon>
        <taxon>Streptosporangiales</taxon>
        <taxon>Nocardiopsidaceae</taxon>
        <taxon>Thermobifida</taxon>
    </lineage>
</organism>
<dbReference type="AlphaFoldDB" id="A0A9P2TC31"/>
<evidence type="ECO:0000313" key="2">
    <source>
        <dbReference type="EMBL" id="EOR72282.1"/>
    </source>
</evidence>
<accession>A0A9P2TC31</accession>
<comment type="caution">
    <text evidence="2">The sequence shown here is derived from an EMBL/GenBank/DDBJ whole genome shotgun (WGS) entry which is preliminary data.</text>
</comment>
<protein>
    <submittedName>
        <fullName evidence="2">Uncharacterized protein</fullName>
    </submittedName>
</protein>